<reference evidence="1" key="1">
    <citation type="submission" date="2019-10" db="EMBL/GenBank/DDBJ databases">
        <authorList>
            <consortium name="DOE Joint Genome Institute"/>
            <person name="Kuo A."/>
            <person name="Miyauchi S."/>
            <person name="Kiss E."/>
            <person name="Drula E."/>
            <person name="Kohler A."/>
            <person name="Sanchez-Garcia M."/>
            <person name="Andreopoulos B."/>
            <person name="Barry K.W."/>
            <person name="Bonito G."/>
            <person name="Buee M."/>
            <person name="Carver A."/>
            <person name="Chen C."/>
            <person name="Cichocki N."/>
            <person name="Clum A."/>
            <person name="Culley D."/>
            <person name="Crous P.W."/>
            <person name="Fauchery L."/>
            <person name="Girlanda M."/>
            <person name="Hayes R."/>
            <person name="Keri Z."/>
            <person name="LaButti K."/>
            <person name="Lipzen A."/>
            <person name="Lombard V."/>
            <person name="Magnuson J."/>
            <person name="Maillard F."/>
            <person name="Morin E."/>
            <person name="Murat C."/>
            <person name="Nolan M."/>
            <person name="Ohm R."/>
            <person name="Pangilinan J."/>
            <person name="Pereira M."/>
            <person name="Perotto S."/>
            <person name="Peter M."/>
            <person name="Riley R."/>
            <person name="Sitrit Y."/>
            <person name="Stielow B."/>
            <person name="Szollosi G."/>
            <person name="Zifcakova L."/>
            <person name="Stursova M."/>
            <person name="Spatafora J.W."/>
            <person name="Tedersoo L."/>
            <person name="Vaario L.-M."/>
            <person name="Yamada A."/>
            <person name="Yan M."/>
            <person name="Wang P."/>
            <person name="Xu J."/>
            <person name="Bruns T."/>
            <person name="Baldrian P."/>
            <person name="Vilgalys R."/>
            <person name="Henrissat B."/>
            <person name="Grigoriev I.V."/>
            <person name="Hibbett D."/>
            <person name="Nagy L.G."/>
            <person name="Martin F.M."/>
        </authorList>
    </citation>
    <scope>NUCLEOTIDE SEQUENCE</scope>
    <source>
        <strain evidence="1">BED1</strain>
    </source>
</reference>
<gene>
    <name evidence="1" type="ORF">L210DRAFT_3524406</name>
</gene>
<dbReference type="AlphaFoldDB" id="A0AAD4GKJ8"/>
<dbReference type="EMBL" id="WHUW01000003">
    <property type="protein sequence ID" value="KAF8449292.1"/>
    <property type="molecule type" value="Genomic_DNA"/>
</dbReference>
<reference evidence="1" key="2">
    <citation type="journal article" date="2020" name="Nat. Commun.">
        <title>Large-scale genome sequencing of mycorrhizal fungi provides insights into the early evolution of symbiotic traits.</title>
        <authorList>
            <person name="Miyauchi S."/>
            <person name="Kiss E."/>
            <person name="Kuo A."/>
            <person name="Drula E."/>
            <person name="Kohler A."/>
            <person name="Sanchez-Garcia M."/>
            <person name="Morin E."/>
            <person name="Andreopoulos B."/>
            <person name="Barry K.W."/>
            <person name="Bonito G."/>
            <person name="Buee M."/>
            <person name="Carver A."/>
            <person name="Chen C."/>
            <person name="Cichocki N."/>
            <person name="Clum A."/>
            <person name="Culley D."/>
            <person name="Crous P.W."/>
            <person name="Fauchery L."/>
            <person name="Girlanda M."/>
            <person name="Hayes R.D."/>
            <person name="Keri Z."/>
            <person name="LaButti K."/>
            <person name="Lipzen A."/>
            <person name="Lombard V."/>
            <person name="Magnuson J."/>
            <person name="Maillard F."/>
            <person name="Murat C."/>
            <person name="Nolan M."/>
            <person name="Ohm R.A."/>
            <person name="Pangilinan J."/>
            <person name="Pereira M.F."/>
            <person name="Perotto S."/>
            <person name="Peter M."/>
            <person name="Pfister S."/>
            <person name="Riley R."/>
            <person name="Sitrit Y."/>
            <person name="Stielow J.B."/>
            <person name="Szollosi G."/>
            <person name="Zifcakova L."/>
            <person name="Stursova M."/>
            <person name="Spatafora J.W."/>
            <person name="Tedersoo L."/>
            <person name="Vaario L.M."/>
            <person name="Yamada A."/>
            <person name="Yan M."/>
            <person name="Wang P."/>
            <person name="Xu J."/>
            <person name="Bruns T."/>
            <person name="Baldrian P."/>
            <person name="Vilgalys R."/>
            <person name="Dunand C."/>
            <person name="Henrissat B."/>
            <person name="Grigoriev I.V."/>
            <person name="Hibbett D."/>
            <person name="Nagy L.G."/>
            <person name="Martin F.M."/>
        </authorList>
    </citation>
    <scope>NUCLEOTIDE SEQUENCE</scope>
    <source>
        <strain evidence="1">BED1</strain>
    </source>
</reference>
<organism evidence="1 2">
    <name type="scientific">Boletus edulis BED1</name>
    <dbReference type="NCBI Taxonomy" id="1328754"/>
    <lineage>
        <taxon>Eukaryota</taxon>
        <taxon>Fungi</taxon>
        <taxon>Dikarya</taxon>
        <taxon>Basidiomycota</taxon>
        <taxon>Agaricomycotina</taxon>
        <taxon>Agaricomycetes</taxon>
        <taxon>Agaricomycetidae</taxon>
        <taxon>Boletales</taxon>
        <taxon>Boletineae</taxon>
        <taxon>Boletaceae</taxon>
        <taxon>Boletoideae</taxon>
        <taxon>Boletus</taxon>
    </lineage>
</organism>
<sequence>MRTRYSRQSPHLKILFITYLPVELFQPVAHWVYCKDDIASEHFHSSHLGLLLLTKAIIVFMAGEHPGAISRLDDLIATTRSNSLRTCIFLETRRWNVMTTRVQCIRSRARAQMQGDVGPPLFAISLMSGLQFDLLDILIRQRLCDIGLHNGATLDEKTLPNNVSRASKTLVSQLRTHPSMTPIPLLREWAKATLFVVPSFTTYVALCERLETIDRITDAVECFYDMTNELGGDIYMSEPMTEWVCGEFMFTCLTAVTRAATLLAFTQ</sequence>
<proteinExistence type="predicted"/>
<comment type="caution">
    <text evidence="1">The sequence shown here is derived from an EMBL/GenBank/DDBJ whole genome shotgun (WGS) entry which is preliminary data.</text>
</comment>
<keyword evidence="2" id="KW-1185">Reference proteome</keyword>
<protein>
    <submittedName>
        <fullName evidence="1">Uncharacterized protein</fullName>
    </submittedName>
</protein>
<name>A0AAD4GKJ8_BOLED</name>
<evidence type="ECO:0000313" key="1">
    <source>
        <dbReference type="EMBL" id="KAF8449292.1"/>
    </source>
</evidence>
<dbReference type="Proteomes" id="UP001194468">
    <property type="component" value="Unassembled WGS sequence"/>
</dbReference>
<evidence type="ECO:0000313" key="2">
    <source>
        <dbReference type="Proteomes" id="UP001194468"/>
    </source>
</evidence>
<accession>A0AAD4GKJ8</accession>